<dbReference type="PANTHER" id="PTHR43227">
    <property type="entry name" value="BLL4140 PROTEIN"/>
    <property type="match status" value="1"/>
</dbReference>
<reference evidence="9" key="1">
    <citation type="submission" date="2020-08" db="EMBL/GenBank/DDBJ databases">
        <title>Genome public.</title>
        <authorList>
            <person name="Liu C."/>
            <person name="Sun Q."/>
        </authorList>
    </citation>
    <scope>NUCLEOTIDE SEQUENCE</scope>
    <source>
        <strain evidence="9">NSJ-12</strain>
    </source>
</reference>
<evidence type="ECO:0000313" key="9">
    <source>
        <dbReference type="EMBL" id="MBC8580635.1"/>
    </source>
</evidence>
<dbReference type="PANTHER" id="PTHR43227:SF11">
    <property type="entry name" value="BLL4140 PROTEIN"/>
    <property type="match status" value="1"/>
</dbReference>
<name>A0A926ELF1_9FIRM</name>
<feature type="transmembrane region" description="Helical" evidence="7">
    <location>
        <begin position="244"/>
        <end position="265"/>
    </location>
</feature>
<protein>
    <submittedName>
        <fullName evidence="9">Sugar ABC transporter permease</fullName>
    </submittedName>
</protein>
<feature type="transmembrane region" description="Helical" evidence="7">
    <location>
        <begin position="189"/>
        <end position="209"/>
    </location>
</feature>
<evidence type="ECO:0000256" key="6">
    <source>
        <dbReference type="ARBA" id="ARBA00023136"/>
    </source>
</evidence>
<dbReference type="AlphaFoldDB" id="A0A926ELF1"/>
<dbReference type="PROSITE" id="PS50928">
    <property type="entry name" value="ABC_TM1"/>
    <property type="match status" value="1"/>
</dbReference>
<feature type="transmembrane region" description="Helical" evidence="7">
    <location>
        <begin position="134"/>
        <end position="155"/>
    </location>
</feature>
<dbReference type="SUPFAM" id="SSF161098">
    <property type="entry name" value="MetI-like"/>
    <property type="match status" value="1"/>
</dbReference>
<feature type="transmembrane region" description="Helical" evidence="7">
    <location>
        <begin position="292"/>
        <end position="317"/>
    </location>
</feature>
<keyword evidence="10" id="KW-1185">Reference proteome</keyword>
<evidence type="ECO:0000313" key="10">
    <source>
        <dbReference type="Proteomes" id="UP000655830"/>
    </source>
</evidence>
<feature type="transmembrane region" description="Helical" evidence="7">
    <location>
        <begin position="97"/>
        <end position="122"/>
    </location>
</feature>
<organism evidence="9 10">
    <name type="scientific">Zhenhengia yiwuensis</name>
    <dbReference type="NCBI Taxonomy" id="2763666"/>
    <lineage>
        <taxon>Bacteria</taxon>
        <taxon>Bacillati</taxon>
        <taxon>Bacillota</taxon>
        <taxon>Clostridia</taxon>
        <taxon>Lachnospirales</taxon>
        <taxon>Lachnospiraceae</taxon>
        <taxon>Zhenhengia</taxon>
    </lineage>
</organism>
<keyword evidence="3" id="KW-1003">Cell membrane</keyword>
<dbReference type="CDD" id="cd06261">
    <property type="entry name" value="TM_PBP2"/>
    <property type="match status" value="1"/>
</dbReference>
<dbReference type="InterPro" id="IPR035906">
    <property type="entry name" value="MetI-like_sf"/>
</dbReference>
<dbReference type="EMBL" id="JACRSY010000024">
    <property type="protein sequence ID" value="MBC8580635.1"/>
    <property type="molecule type" value="Genomic_DNA"/>
</dbReference>
<keyword evidence="6 7" id="KW-0472">Membrane</keyword>
<sequence>MAKTNAGIIEQEEVFLGEPLDRKARLRKTCRKALTQWQFYLMLLLPLIYVIVFSYIPMGGIVMAFKDYSVSKGIWGSDWVGFKHFIQFLSSPSSLDVIWNTLALGVYSLIAGFPIPILLAIALNEVGNQKFKKVVQMVTYAPYFISTVVMVGLIMQVTDMRTGIINNILQLFGQDPINFLGDPDLFPSLYVWSGIWQTAGYSAIIYLAALAGVSKELQEAAIVDGASRLKRIWHIDLPAIRPQIIILLIFNVGSIMSIGFEKVYLMQNSMNMSKSEVIATFVYKIGLVNADYSFSTAVGLFNSVVGFILLISVNWLAKKFSDTSIW</sequence>
<keyword evidence="2 7" id="KW-0813">Transport</keyword>
<evidence type="ECO:0000256" key="3">
    <source>
        <dbReference type="ARBA" id="ARBA00022475"/>
    </source>
</evidence>
<feature type="domain" description="ABC transmembrane type-1" evidence="8">
    <location>
        <begin position="98"/>
        <end position="313"/>
    </location>
</feature>
<dbReference type="InterPro" id="IPR050809">
    <property type="entry name" value="UgpAE/MalFG_permease"/>
</dbReference>
<keyword evidence="4 7" id="KW-0812">Transmembrane</keyword>
<evidence type="ECO:0000256" key="7">
    <source>
        <dbReference type="RuleBase" id="RU363032"/>
    </source>
</evidence>
<dbReference type="Pfam" id="PF00528">
    <property type="entry name" value="BPD_transp_1"/>
    <property type="match status" value="1"/>
</dbReference>
<accession>A0A926ELF1</accession>
<comment type="caution">
    <text evidence="9">The sequence shown here is derived from an EMBL/GenBank/DDBJ whole genome shotgun (WGS) entry which is preliminary data.</text>
</comment>
<comment type="similarity">
    <text evidence="7">Belongs to the binding-protein-dependent transport system permease family.</text>
</comment>
<dbReference type="Gene3D" id="1.10.3720.10">
    <property type="entry name" value="MetI-like"/>
    <property type="match status" value="1"/>
</dbReference>
<gene>
    <name evidence="9" type="ORF">H8718_14015</name>
</gene>
<evidence type="ECO:0000256" key="2">
    <source>
        <dbReference type="ARBA" id="ARBA00022448"/>
    </source>
</evidence>
<evidence type="ECO:0000256" key="1">
    <source>
        <dbReference type="ARBA" id="ARBA00004651"/>
    </source>
</evidence>
<feature type="transmembrane region" description="Helical" evidence="7">
    <location>
        <begin position="37"/>
        <end position="56"/>
    </location>
</feature>
<evidence type="ECO:0000259" key="8">
    <source>
        <dbReference type="PROSITE" id="PS50928"/>
    </source>
</evidence>
<proteinExistence type="inferred from homology"/>
<keyword evidence="5 7" id="KW-1133">Transmembrane helix</keyword>
<dbReference type="GO" id="GO:0055085">
    <property type="term" value="P:transmembrane transport"/>
    <property type="evidence" value="ECO:0007669"/>
    <property type="project" value="InterPro"/>
</dbReference>
<dbReference type="InterPro" id="IPR000515">
    <property type="entry name" value="MetI-like"/>
</dbReference>
<evidence type="ECO:0000256" key="5">
    <source>
        <dbReference type="ARBA" id="ARBA00022989"/>
    </source>
</evidence>
<evidence type="ECO:0000256" key="4">
    <source>
        <dbReference type="ARBA" id="ARBA00022692"/>
    </source>
</evidence>
<dbReference type="RefSeq" id="WP_177671052.1">
    <property type="nucleotide sequence ID" value="NZ_JACRSY010000024.1"/>
</dbReference>
<comment type="subcellular location">
    <subcellularLocation>
        <location evidence="1 7">Cell membrane</location>
        <topology evidence="1 7">Multi-pass membrane protein</topology>
    </subcellularLocation>
</comment>
<dbReference type="GO" id="GO:0005886">
    <property type="term" value="C:plasma membrane"/>
    <property type="evidence" value="ECO:0007669"/>
    <property type="project" value="UniProtKB-SubCell"/>
</dbReference>
<dbReference type="Proteomes" id="UP000655830">
    <property type="component" value="Unassembled WGS sequence"/>
</dbReference>